<dbReference type="FunFam" id="2.60.40.10:FF:000324">
    <property type="entry name" value="Down syndrome cell adhesion molecule, isoform D"/>
    <property type="match status" value="1"/>
</dbReference>
<feature type="domain" description="Fibronectin type-III" evidence="13">
    <location>
        <begin position="1006"/>
        <end position="1102"/>
    </location>
</feature>
<dbReference type="PANTHER" id="PTHR10075">
    <property type="entry name" value="BASIGIN RELATED"/>
    <property type="match status" value="1"/>
</dbReference>
<feature type="domain" description="Ig-like" evidence="12">
    <location>
        <begin position="507"/>
        <end position="598"/>
    </location>
</feature>
<dbReference type="EMBL" id="JBFDAA010000002">
    <property type="protein sequence ID" value="KAL1139395.1"/>
    <property type="molecule type" value="Genomic_DNA"/>
</dbReference>
<feature type="domain" description="Fibronectin type-III" evidence="13">
    <location>
        <begin position="901"/>
        <end position="1001"/>
    </location>
</feature>
<keyword evidence="4" id="KW-0677">Repeat</keyword>
<feature type="domain" description="Ig-like" evidence="12">
    <location>
        <begin position="320"/>
        <end position="404"/>
    </location>
</feature>
<gene>
    <name evidence="14" type="ORF">AAG570_006379</name>
</gene>
<dbReference type="InterPro" id="IPR056754">
    <property type="entry name" value="DSCAM/DSCAML_C"/>
</dbReference>
<protein>
    <recommendedName>
        <fullName evidence="16">Down syndrome cell adhesion molecule-like protein Dscam2</fullName>
    </recommendedName>
</protein>
<feature type="domain" description="Fibronectin type-III" evidence="13">
    <location>
        <begin position="801"/>
        <end position="896"/>
    </location>
</feature>
<dbReference type="GO" id="GO:0048812">
    <property type="term" value="P:neuron projection morphogenesis"/>
    <property type="evidence" value="ECO:0007669"/>
    <property type="project" value="UniProtKB-ARBA"/>
</dbReference>
<dbReference type="GO" id="GO:0007155">
    <property type="term" value="P:cell adhesion"/>
    <property type="evidence" value="ECO:0007669"/>
    <property type="project" value="UniProtKB-KW"/>
</dbReference>
<dbReference type="InterPro" id="IPR036179">
    <property type="entry name" value="Ig-like_dom_sf"/>
</dbReference>
<sequence length="1711" mass="187718">MAFEIEQGGPFPQHCLVFIFLPGRITFLFTEPVGAKAPIFSSDDLSRTISRKTYQSFSLLCQAQSFPLPLFRWYKFVDGTARKQAVVMNERIKQVSGTLIIREAKVEDSGKYLCVVNNSVGGESVETVLTVTAPLVASVEPTVQTVDFGRPAVFTCNYDGNPVKTISWLKDGKKIPGLDSPSLKIDSVRKEDKGMYQCFVRNEQESAQGSTELKLGSRFEPPLIKEAFPSDTLQPGPSVFLKCVARGNPTPEISWQLDAKKLTNTDRMQVGQYVTVNGDVVSHLNISSVHTNDGGLYKCIASSKVGSVEHSERLNVYGLPFVRPMEKKAIVAGENLFVTCPVAGYPIESIVWERDGRSLPINRKQKVFSNGTLIIENVERLSDQAIYTCVAKNSQGYSSRGTLEVQVMVPPKVAQFTFGDEPFEAEQFVSVTCSVIQGDFPINISWSFNDKPLPISDNISISKSGKRMSILSIESVNAQHVGNYSCIGSNAAGSHTFSSYLLVNVLPKIDPFGFGESPIFAGEAAQVTCLVTQGDPPLDISWHFPGSQSMSLLGVSVTRVGNKVSMLLIEAANAENKGNYTCIAKNPVGTVMYSTTLEIHVPPRWIIEPTDKAFAQGSDAKIECKADGFPRPVVTWKRATGDSGDYKDLKPNNSDIKVDEGTLEIKNIQKTHEGHYSCEAGNGIGSGLSAVILISVQAPPQFDTKLRNQTARIKESTVLQCEAKGEKPIGILWNKNNKRLDAKSDARYTIREEILSNGVLSDLSIRSTEREDSALFTCVATNSFGSDDTSINLIIQEVPETPNALKVLNKSGRTVQLSWTAPYDGNSKIKRYLIEYKVSKGTWEVDIDRVMVPGHQTLAGVFNLRPATTYHVRVVAENDIGTSNPSEAVTIITAEEAPSGSPLGVTVEAVDQTTLKVTWKPPERETWNGEIQGYYVGYKATASETPYLYETVEFIQEKGKEHHLLIENLKTYTQYSVVVQAFNKLGSGPASNETKQYTAEGTPEEAPHDPTCTTLTSQTIRVSWVAPSAVSANGIIKGYKVIYGPSESWYDEQTKDSKITSSSETIIHGLKKYTNYSMQVLAFTAGGDGVRSVPIHCQTEQDVPEAPAAVKALVMSPESILVSWKPPTQPNGVVAHYTVYVKEVTDDGKEDPASQRIPAFQMSYEASGLKKDGKYEFWITASTNIGEGQPSKPVSLSTSSKVPAKIASFDGKFTATFREDVKLPCLVVGLPAPDITWKVKGVVFETNERMRQLPEGSLLIKSVMRTDAGEYSCSVENPFGQDSVMHHLVILAPPHTPQVTLTTTTTNSITMKLKPNPLDTEPIHGYTVRYKPEFVGEWETIQLGPTVHKYTLENLWCGSGYMIAVTAYNSIGTGDESDVLNTRTKGTKPIIPDASKFIEVSTNSVTLHLSSWSDGGCPMLYFVVQHKKKSQQDWIQVSNNLKAGGNFVVLDLEPATWYNLRVTAHNNAGFAVAEYEFATLTMTGGTIAPAREVPDIGYGSDSPLKILLSNLNLVVPVVSAVLVIIVAIIVICFLRGKGTQHKDDIVYNQSMVGGNTIDKRRPDLHDELGYIAPPNRKLPPVPGSNYNTCERIKRGRAGFCSGHTTWDPRRHMYEELASHTPCRGRLPRCPGSDETMYHRAGMEDDICPYATFHLLGFREEMDPAKAMQFQTFPHQNGHCGTLGPSGVSSSIHHRSGSQSMVSSSVYLFRVV</sequence>
<dbReference type="InterPro" id="IPR003598">
    <property type="entry name" value="Ig_sub2"/>
</dbReference>
<dbReference type="PANTHER" id="PTHR10075:SF14">
    <property type="entry name" value="CELL ADHESION MOLECULE DSCAM2-RELATED"/>
    <property type="match status" value="1"/>
</dbReference>
<evidence type="ECO:0000259" key="13">
    <source>
        <dbReference type="PROSITE" id="PS50853"/>
    </source>
</evidence>
<dbReference type="Gene3D" id="2.60.40.10">
    <property type="entry name" value="Immunoglobulins"/>
    <property type="match status" value="15"/>
</dbReference>
<keyword evidence="8" id="KW-1015">Disulfide bond</keyword>
<dbReference type="SMART" id="SM00060">
    <property type="entry name" value="FN3"/>
    <property type="match status" value="6"/>
</dbReference>
<dbReference type="CDD" id="cd20958">
    <property type="entry name" value="IgI_5_Dscam"/>
    <property type="match status" value="1"/>
</dbReference>
<feature type="domain" description="Ig-like" evidence="12">
    <location>
        <begin position="134"/>
        <end position="214"/>
    </location>
</feature>
<feature type="domain" description="Ig-like" evidence="12">
    <location>
        <begin position="603"/>
        <end position="695"/>
    </location>
</feature>
<dbReference type="InterPro" id="IPR007110">
    <property type="entry name" value="Ig-like_dom"/>
</dbReference>
<dbReference type="InterPro" id="IPR036116">
    <property type="entry name" value="FN3_sf"/>
</dbReference>
<dbReference type="FunFam" id="2.60.40.10:FF:000410">
    <property type="entry name" value="Down syndrome cell adhesion molecule, isoform H"/>
    <property type="match status" value="1"/>
</dbReference>
<keyword evidence="9" id="KW-0393">Immunoglobulin domain</keyword>
<name>A0ABD0YTT9_9HEMI</name>
<dbReference type="InterPro" id="IPR003599">
    <property type="entry name" value="Ig_sub"/>
</dbReference>
<organism evidence="14 15">
    <name type="scientific">Ranatra chinensis</name>
    <dbReference type="NCBI Taxonomy" id="642074"/>
    <lineage>
        <taxon>Eukaryota</taxon>
        <taxon>Metazoa</taxon>
        <taxon>Ecdysozoa</taxon>
        <taxon>Arthropoda</taxon>
        <taxon>Hexapoda</taxon>
        <taxon>Insecta</taxon>
        <taxon>Pterygota</taxon>
        <taxon>Neoptera</taxon>
        <taxon>Paraneoptera</taxon>
        <taxon>Hemiptera</taxon>
        <taxon>Heteroptera</taxon>
        <taxon>Panheteroptera</taxon>
        <taxon>Nepomorpha</taxon>
        <taxon>Nepidae</taxon>
        <taxon>Ranatrinae</taxon>
        <taxon>Ranatra</taxon>
    </lineage>
</organism>
<dbReference type="SUPFAM" id="SSF49265">
    <property type="entry name" value="Fibronectin type III"/>
    <property type="match status" value="3"/>
</dbReference>
<keyword evidence="6 11" id="KW-1133">Transmembrane helix</keyword>
<dbReference type="FunFam" id="2.60.40.10:FF:000719">
    <property type="entry name" value="nephrin isoform X1"/>
    <property type="match status" value="1"/>
</dbReference>
<dbReference type="InterPro" id="IPR013098">
    <property type="entry name" value="Ig_I-set"/>
</dbReference>
<evidence type="ECO:0000256" key="1">
    <source>
        <dbReference type="ARBA" id="ARBA00004167"/>
    </source>
</evidence>
<accession>A0ABD0YTT9</accession>
<dbReference type="FunFam" id="2.60.40.10:FF:000104">
    <property type="entry name" value="Down syndrome cell adhesion molecule b"/>
    <property type="match status" value="1"/>
</dbReference>
<feature type="domain" description="Ig-like" evidence="12">
    <location>
        <begin position="221"/>
        <end position="315"/>
    </location>
</feature>
<evidence type="ECO:0000256" key="9">
    <source>
        <dbReference type="ARBA" id="ARBA00023319"/>
    </source>
</evidence>
<evidence type="ECO:0000256" key="11">
    <source>
        <dbReference type="SAM" id="Phobius"/>
    </source>
</evidence>
<comment type="subcellular location">
    <subcellularLocation>
        <location evidence="1">Membrane</location>
        <topology evidence="1">Single-pass membrane protein</topology>
    </subcellularLocation>
</comment>
<keyword evidence="3" id="KW-0732">Signal</keyword>
<dbReference type="SUPFAM" id="SSF48726">
    <property type="entry name" value="Immunoglobulin"/>
    <property type="match status" value="9"/>
</dbReference>
<evidence type="ECO:0000256" key="7">
    <source>
        <dbReference type="ARBA" id="ARBA00023136"/>
    </source>
</evidence>
<evidence type="ECO:0000256" key="10">
    <source>
        <dbReference type="SAM" id="MobiDB-lite"/>
    </source>
</evidence>
<dbReference type="PROSITE" id="PS50853">
    <property type="entry name" value="FN3"/>
    <property type="match status" value="6"/>
</dbReference>
<dbReference type="Pfam" id="PF25059">
    <property type="entry name" value="FN3_DSCAM-DSCAML_C"/>
    <property type="match status" value="1"/>
</dbReference>
<evidence type="ECO:0000256" key="2">
    <source>
        <dbReference type="ARBA" id="ARBA00022692"/>
    </source>
</evidence>
<evidence type="ECO:0000256" key="6">
    <source>
        <dbReference type="ARBA" id="ARBA00022989"/>
    </source>
</evidence>
<keyword evidence="15" id="KW-1185">Reference proteome</keyword>
<keyword evidence="2 11" id="KW-0812">Transmembrane</keyword>
<evidence type="ECO:0000313" key="14">
    <source>
        <dbReference type="EMBL" id="KAL1139395.1"/>
    </source>
</evidence>
<dbReference type="SMART" id="SM00408">
    <property type="entry name" value="IGc2"/>
    <property type="match status" value="9"/>
</dbReference>
<evidence type="ECO:0008006" key="16">
    <source>
        <dbReference type="Google" id="ProtNLM"/>
    </source>
</evidence>
<evidence type="ECO:0000259" key="12">
    <source>
        <dbReference type="PROSITE" id="PS50835"/>
    </source>
</evidence>
<evidence type="ECO:0000256" key="4">
    <source>
        <dbReference type="ARBA" id="ARBA00022737"/>
    </source>
</evidence>
<dbReference type="CDD" id="cd20956">
    <property type="entry name" value="IgI_4_Dscam"/>
    <property type="match status" value="1"/>
</dbReference>
<dbReference type="FunFam" id="2.60.40.10:FF:000394">
    <property type="entry name" value="Down syndrome cell adhesion molecule, isoform J"/>
    <property type="match status" value="1"/>
</dbReference>
<dbReference type="FunFam" id="2.60.40.10:FF:000093">
    <property type="entry name" value="Down syndrome cell adhesion molecule, isoform B"/>
    <property type="match status" value="1"/>
</dbReference>
<dbReference type="InterPro" id="IPR013783">
    <property type="entry name" value="Ig-like_fold"/>
</dbReference>
<evidence type="ECO:0000313" key="15">
    <source>
        <dbReference type="Proteomes" id="UP001558652"/>
    </source>
</evidence>
<feature type="domain" description="Ig-like" evidence="12">
    <location>
        <begin position="38"/>
        <end position="130"/>
    </location>
</feature>
<dbReference type="Proteomes" id="UP001558652">
    <property type="component" value="Unassembled WGS sequence"/>
</dbReference>
<feature type="region of interest" description="Disordered" evidence="10">
    <location>
        <begin position="990"/>
        <end position="1010"/>
    </location>
</feature>
<dbReference type="FunFam" id="2.60.40.10:FF:000017">
    <property type="entry name" value="Down syndrome cell adhesion molecule b"/>
    <property type="match status" value="3"/>
</dbReference>
<reference evidence="14 15" key="1">
    <citation type="submission" date="2024-07" db="EMBL/GenBank/DDBJ databases">
        <title>Chromosome-level genome assembly of the water stick insect Ranatra chinensis (Heteroptera: Nepidae).</title>
        <authorList>
            <person name="Liu X."/>
        </authorList>
    </citation>
    <scope>NUCLEOTIDE SEQUENCE [LARGE SCALE GENOMIC DNA]</scope>
    <source>
        <strain evidence="14">Cailab_2021Rc</strain>
        <tissue evidence="14">Muscle</tissue>
    </source>
</reference>
<dbReference type="GO" id="GO:0016020">
    <property type="term" value="C:membrane"/>
    <property type="evidence" value="ECO:0007669"/>
    <property type="project" value="UniProtKB-SubCell"/>
</dbReference>
<dbReference type="CDD" id="cd00096">
    <property type="entry name" value="Ig"/>
    <property type="match status" value="1"/>
</dbReference>
<feature type="compositionally biased region" description="Polar residues" evidence="10">
    <location>
        <begin position="990"/>
        <end position="999"/>
    </location>
</feature>
<feature type="domain" description="Fibronectin type-III" evidence="13">
    <location>
        <begin position="1106"/>
        <end position="1201"/>
    </location>
</feature>
<dbReference type="Pfam" id="PF00041">
    <property type="entry name" value="fn3"/>
    <property type="match status" value="5"/>
</dbReference>
<dbReference type="Pfam" id="PF13927">
    <property type="entry name" value="Ig_3"/>
    <property type="match status" value="3"/>
</dbReference>
<feature type="domain" description="Fibronectin type-III" evidence="13">
    <location>
        <begin position="1293"/>
        <end position="1387"/>
    </location>
</feature>
<proteinExistence type="predicted"/>
<dbReference type="FunFam" id="2.60.40.10:FF:000308">
    <property type="entry name" value="Down syndrome cell adhesion molecule, isoform D"/>
    <property type="match status" value="1"/>
</dbReference>
<dbReference type="InterPro" id="IPR003961">
    <property type="entry name" value="FN3_dom"/>
</dbReference>
<feature type="domain" description="Ig-like" evidence="12">
    <location>
        <begin position="411"/>
        <end position="498"/>
    </location>
</feature>
<evidence type="ECO:0000256" key="5">
    <source>
        <dbReference type="ARBA" id="ARBA00022889"/>
    </source>
</evidence>
<dbReference type="Pfam" id="PF07679">
    <property type="entry name" value="I-set"/>
    <property type="match status" value="6"/>
</dbReference>
<dbReference type="SMART" id="SM00409">
    <property type="entry name" value="IG"/>
    <property type="match status" value="9"/>
</dbReference>
<dbReference type="FunFam" id="2.60.40.10:FF:000828">
    <property type="entry name" value="Protogenin"/>
    <property type="match status" value="1"/>
</dbReference>
<evidence type="ECO:0000256" key="3">
    <source>
        <dbReference type="ARBA" id="ARBA00022729"/>
    </source>
</evidence>
<comment type="caution">
    <text evidence="14">The sequence shown here is derived from an EMBL/GenBank/DDBJ whole genome shotgun (WGS) entry which is preliminary data.</text>
</comment>
<feature type="transmembrane region" description="Helical" evidence="11">
    <location>
        <begin position="1513"/>
        <end position="1534"/>
    </location>
</feature>
<feature type="domain" description="Ig-like" evidence="12">
    <location>
        <begin position="1203"/>
        <end position="1291"/>
    </location>
</feature>
<keyword evidence="5" id="KW-0130">Cell adhesion</keyword>
<dbReference type="PROSITE" id="PS50835">
    <property type="entry name" value="IG_LIKE"/>
    <property type="match status" value="9"/>
</dbReference>
<feature type="domain" description="Ig-like" evidence="12">
    <location>
        <begin position="700"/>
        <end position="792"/>
    </location>
</feature>
<keyword evidence="7 11" id="KW-0472">Membrane</keyword>
<feature type="domain" description="Fibronectin type-III" evidence="13">
    <location>
        <begin position="1391"/>
        <end position="1486"/>
    </location>
</feature>
<dbReference type="FunFam" id="2.60.40.10:FF:000498">
    <property type="entry name" value="Down syndrome cell adhesion molecule, isoform J"/>
    <property type="match status" value="1"/>
</dbReference>
<evidence type="ECO:0000256" key="8">
    <source>
        <dbReference type="ARBA" id="ARBA00023157"/>
    </source>
</evidence>
<dbReference type="CDD" id="cd00063">
    <property type="entry name" value="FN3"/>
    <property type="match status" value="6"/>
</dbReference>